<dbReference type="STRING" id="476652.DEAC_c25040"/>
<dbReference type="PATRIC" id="fig|476652.3.peg.2617"/>
<feature type="domain" description="4Fe-4S ferredoxin-type" evidence="7">
    <location>
        <begin position="1"/>
        <end position="29"/>
    </location>
</feature>
<evidence type="ECO:0000313" key="9">
    <source>
        <dbReference type="Proteomes" id="UP000036356"/>
    </source>
</evidence>
<dbReference type="PANTHER" id="PTHR36923">
    <property type="entry name" value="FERREDOXIN"/>
    <property type="match status" value="1"/>
</dbReference>
<keyword evidence="2 6" id="KW-0479">Metal-binding</keyword>
<keyword evidence="1 6" id="KW-0813">Transport</keyword>
<dbReference type="Proteomes" id="UP000036356">
    <property type="component" value="Unassembled WGS sequence"/>
</dbReference>
<sequence length="63" mass="6841">MIVEVNQEDCMGCESCPAFCPEVFRMTNDGLAEVYATPVPSECEEAAREAVQGCPAHCISIEE</sequence>
<protein>
    <recommendedName>
        <fullName evidence="6">Ferredoxin</fullName>
    </recommendedName>
</protein>
<evidence type="ECO:0000256" key="5">
    <source>
        <dbReference type="ARBA" id="ARBA00023014"/>
    </source>
</evidence>
<dbReference type="PRINTS" id="PR00352">
    <property type="entry name" value="3FE4SFRDOXIN"/>
</dbReference>
<evidence type="ECO:0000256" key="4">
    <source>
        <dbReference type="ARBA" id="ARBA00023004"/>
    </source>
</evidence>
<keyword evidence="9" id="KW-1185">Reference proteome</keyword>
<dbReference type="Gene3D" id="3.30.70.20">
    <property type="match status" value="1"/>
</dbReference>
<dbReference type="SUPFAM" id="SSF54862">
    <property type="entry name" value="4Fe-4S ferredoxins"/>
    <property type="match status" value="1"/>
</dbReference>
<keyword evidence="3 6" id="KW-0249">Electron transport</keyword>
<dbReference type="EMBL" id="LDZY01000008">
    <property type="protein sequence ID" value="KLU65367.1"/>
    <property type="molecule type" value="Genomic_DNA"/>
</dbReference>
<dbReference type="GO" id="GO:0051536">
    <property type="term" value="F:iron-sulfur cluster binding"/>
    <property type="evidence" value="ECO:0007669"/>
    <property type="project" value="UniProtKB-KW"/>
</dbReference>
<dbReference type="PROSITE" id="PS51379">
    <property type="entry name" value="4FE4S_FER_2"/>
    <property type="match status" value="1"/>
</dbReference>
<dbReference type="AlphaFoldDB" id="A0A0J1FPV4"/>
<accession>A0A0J1FPV4</accession>
<evidence type="ECO:0000256" key="6">
    <source>
        <dbReference type="RuleBase" id="RU368020"/>
    </source>
</evidence>
<keyword evidence="4 6" id="KW-0408">Iron</keyword>
<comment type="caution">
    <text evidence="8">The sequence shown here is derived from an EMBL/GenBank/DDBJ whole genome shotgun (WGS) entry which is preliminary data.</text>
</comment>
<evidence type="ECO:0000256" key="3">
    <source>
        <dbReference type="ARBA" id="ARBA00022982"/>
    </source>
</evidence>
<dbReference type="InterPro" id="IPR001080">
    <property type="entry name" value="3Fe4S_ferredoxin"/>
</dbReference>
<dbReference type="GO" id="GO:0009055">
    <property type="term" value="F:electron transfer activity"/>
    <property type="evidence" value="ECO:0007669"/>
    <property type="project" value="UniProtKB-UniRule"/>
</dbReference>
<organism evidence="8 9">
    <name type="scientific">Desulfosporosinus acididurans</name>
    <dbReference type="NCBI Taxonomy" id="476652"/>
    <lineage>
        <taxon>Bacteria</taxon>
        <taxon>Bacillati</taxon>
        <taxon>Bacillota</taxon>
        <taxon>Clostridia</taxon>
        <taxon>Eubacteriales</taxon>
        <taxon>Desulfitobacteriaceae</taxon>
        <taxon>Desulfosporosinus</taxon>
    </lineage>
</organism>
<dbReference type="InterPro" id="IPR017896">
    <property type="entry name" value="4Fe4S_Fe-S-bd"/>
</dbReference>
<name>A0A0J1FPV4_9FIRM</name>
<dbReference type="InterPro" id="IPR051269">
    <property type="entry name" value="Fe-S_cluster_ET"/>
</dbReference>
<dbReference type="RefSeq" id="WP_047810347.1">
    <property type="nucleotide sequence ID" value="NZ_LDZY01000008.1"/>
</dbReference>
<dbReference type="Pfam" id="PF13370">
    <property type="entry name" value="Fer4_13"/>
    <property type="match status" value="1"/>
</dbReference>
<evidence type="ECO:0000256" key="1">
    <source>
        <dbReference type="ARBA" id="ARBA00022448"/>
    </source>
</evidence>
<gene>
    <name evidence="8" type="primary">fdx_2</name>
    <name evidence="8" type="ORF">DEAC_c25040</name>
</gene>
<evidence type="ECO:0000256" key="2">
    <source>
        <dbReference type="ARBA" id="ARBA00022723"/>
    </source>
</evidence>
<keyword evidence="5 6" id="KW-0411">Iron-sulfur</keyword>
<evidence type="ECO:0000313" key="8">
    <source>
        <dbReference type="EMBL" id="KLU65367.1"/>
    </source>
</evidence>
<proteinExistence type="predicted"/>
<dbReference type="PANTHER" id="PTHR36923:SF3">
    <property type="entry name" value="FERREDOXIN"/>
    <property type="match status" value="1"/>
</dbReference>
<reference evidence="8 9" key="1">
    <citation type="submission" date="2015-06" db="EMBL/GenBank/DDBJ databases">
        <title>Draft genome of the moderately acidophilic sulfate reducer Candidatus Desulfosporosinus acididurans strain M1.</title>
        <authorList>
            <person name="Poehlein A."/>
            <person name="Petzsch P."/>
            <person name="Johnson B.D."/>
            <person name="Schloemann M."/>
            <person name="Daniel R."/>
            <person name="Muehling M."/>
        </authorList>
    </citation>
    <scope>NUCLEOTIDE SEQUENCE [LARGE SCALE GENOMIC DNA]</scope>
    <source>
        <strain evidence="8 9">M1</strain>
    </source>
</reference>
<dbReference type="GO" id="GO:0005506">
    <property type="term" value="F:iron ion binding"/>
    <property type="evidence" value="ECO:0007669"/>
    <property type="project" value="UniProtKB-UniRule"/>
</dbReference>
<comment type="function">
    <text evidence="6">Ferredoxins are iron-sulfur proteins that transfer electrons in a wide variety of metabolic reactions.</text>
</comment>
<evidence type="ECO:0000259" key="7">
    <source>
        <dbReference type="PROSITE" id="PS51379"/>
    </source>
</evidence>